<sequence length="84" mass="9525">MVQYGCVVILQRLFFLLEINNCILSLTLKSCLLVSMDAYERVHVDYAKINKNICLILMDTASKWIEAAIMNNTSTQSTLSHLIS</sequence>
<proteinExistence type="predicted"/>
<name>A0A0K2TC55_LEPSM</name>
<accession>A0A0K2TC55</accession>
<dbReference type="EMBL" id="HACA01006283">
    <property type="protein sequence ID" value="CDW23644.1"/>
    <property type="molecule type" value="Transcribed_RNA"/>
</dbReference>
<protein>
    <submittedName>
        <fullName evidence="1">Putative LOC100905235 [Metaseiulus occidentalis]</fullName>
    </submittedName>
</protein>
<reference evidence="1" key="1">
    <citation type="submission" date="2014-05" db="EMBL/GenBank/DDBJ databases">
        <authorList>
            <person name="Chronopoulou M."/>
        </authorList>
    </citation>
    <scope>NUCLEOTIDE SEQUENCE</scope>
    <source>
        <tissue evidence="1">Whole organism</tissue>
    </source>
</reference>
<organism evidence="1">
    <name type="scientific">Lepeophtheirus salmonis</name>
    <name type="common">Salmon louse</name>
    <name type="synonym">Caligus salmonis</name>
    <dbReference type="NCBI Taxonomy" id="72036"/>
    <lineage>
        <taxon>Eukaryota</taxon>
        <taxon>Metazoa</taxon>
        <taxon>Ecdysozoa</taxon>
        <taxon>Arthropoda</taxon>
        <taxon>Crustacea</taxon>
        <taxon>Multicrustacea</taxon>
        <taxon>Hexanauplia</taxon>
        <taxon>Copepoda</taxon>
        <taxon>Siphonostomatoida</taxon>
        <taxon>Caligidae</taxon>
        <taxon>Lepeophtheirus</taxon>
    </lineage>
</organism>
<evidence type="ECO:0000313" key="1">
    <source>
        <dbReference type="EMBL" id="CDW23644.1"/>
    </source>
</evidence>
<dbReference type="AlphaFoldDB" id="A0A0K2TC55"/>